<proteinExistence type="predicted"/>
<name>A0ABU8DIE8_ERWAP</name>
<dbReference type="EMBL" id="JBANEI010000013">
    <property type="protein sequence ID" value="MEI2683284.1"/>
    <property type="molecule type" value="Genomic_DNA"/>
</dbReference>
<organism evidence="1 2">
    <name type="scientific">Erwinia aphidicola</name>
    <dbReference type="NCBI Taxonomy" id="68334"/>
    <lineage>
        <taxon>Bacteria</taxon>
        <taxon>Pseudomonadati</taxon>
        <taxon>Pseudomonadota</taxon>
        <taxon>Gammaproteobacteria</taxon>
        <taxon>Enterobacterales</taxon>
        <taxon>Erwiniaceae</taxon>
        <taxon>Erwinia</taxon>
    </lineage>
</organism>
<protein>
    <submittedName>
        <fullName evidence="1">Uncharacterized protein</fullName>
    </submittedName>
</protein>
<dbReference type="RefSeq" id="WP_187499325.1">
    <property type="nucleotide sequence ID" value="NZ_JBANEI010000013.1"/>
</dbReference>
<accession>A0ABU8DIE8</accession>
<reference evidence="1 2" key="1">
    <citation type="submission" date="2024-02" db="EMBL/GenBank/DDBJ databases">
        <title>First report Erwinia aphidicola in onion in Chile.</title>
        <authorList>
            <person name="Valenzuela M."/>
            <person name="Pena M."/>
            <person name="Dutta B."/>
        </authorList>
    </citation>
    <scope>NUCLEOTIDE SEQUENCE [LARGE SCALE GENOMIC DNA]</scope>
    <source>
        <strain evidence="1 2">QCJ3A</strain>
    </source>
</reference>
<comment type="caution">
    <text evidence="1">The sequence shown here is derived from an EMBL/GenBank/DDBJ whole genome shotgun (WGS) entry which is preliminary data.</text>
</comment>
<keyword evidence="2" id="KW-1185">Reference proteome</keyword>
<evidence type="ECO:0000313" key="1">
    <source>
        <dbReference type="EMBL" id="MEI2683284.1"/>
    </source>
</evidence>
<evidence type="ECO:0000313" key="2">
    <source>
        <dbReference type="Proteomes" id="UP001306592"/>
    </source>
</evidence>
<gene>
    <name evidence="1" type="ORF">V8N49_16675</name>
</gene>
<sequence length="94" mass="10192">MTHSFGHNGAQGRPLPESGAFSAFEYGLSADAFDKLSRAKEACDLLQLLFAFHPHNDGGVMQSTAPGMAALMEYLRADLIEVTRCCALMEEARV</sequence>
<dbReference type="Proteomes" id="UP001306592">
    <property type="component" value="Unassembled WGS sequence"/>
</dbReference>